<comment type="subunit">
    <text evidence="4">Complex I is composed of 45 different subunits.</text>
</comment>
<comment type="function">
    <text evidence="1">Accessory subunit of the mitochondrial membrane respiratory chain NADH dehydrogenase (Complex I), that is believed not to be involved in catalysis. Complex I functions in the transfer of electrons from NADH to the respiratory chain. The immediate electron acceptor for the enzyme is believed to be ubiquinone.</text>
</comment>
<evidence type="ECO:0000256" key="7">
    <source>
        <dbReference type="ARBA" id="ARBA00022792"/>
    </source>
</evidence>
<keyword evidence="9" id="KW-0249">Electron transport</keyword>
<dbReference type="OrthoDB" id="6241903at2759"/>
<comment type="similarity">
    <text evidence="3">Belongs to the complex I NDUFB2 subunit family.</text>
</comment>
<dbReference type="Pfam" id="PF14813">
    <property type="entry name" value="NADH_B2"/>
    <property type="match status" value="1"/>
</dbReference>
<accession>A0A8S0ZW23</accession>
<dbReference type="GO" id="GO:0032981">
    <property type="term" value="P:mitochondrial respiratory chain complex I assembly"/>
    <property type="evidence" value="ECO:0007669"/>
    <property type="project" value="TreeGrafter"/>
</dbReference>
<evidence type="ECO:0000256" key="4">
    <source>
        <dbReference type="ARBA" id="ARBA00011533"/>
    </source>
</evidence>
<dbReference type="EMBL" id="CADEBC010000488">
    <property type="protein sequence ID" value="CAB3236870.1"/>
    <property type="molecule type" value="Genomic_DNA"/>
</dbReference>
<evidence type="ECO:0000256" key="10">
    <source>
        <dbReference type="ARBA" id="ARBA00023128"/>
    </source>
</evidence>
<keyword evidence="5" id="KW-0813">Transport</keyword>
<evidence type="ECO:0000256" key="9">
    <source>
        <dbReference type="ARBA" id="ARBA00022982"/>
    </source>
</evidence>
<sequence length="103" mass="11615">MLTKTLITRALLLRGVTNAANNMKQIKRNAGHGVWTYRVPPPLPSKRAIYLAEALGALAWYWILYHCITEPDHIFGEFTYVDPSTYTDEELGIPPDSVGSLRK</sequence>
<organism evidence="12 13">
    <name type="scientific">Arctia plantaginis</name>
    <name type="common">Wood tiger moth</name>
    <name type="synonym">Phalaena plantaginis</name>
    <dbReference type="NCBI Taxonomy" id="874455"/>
    <lineage>
        <taxon>Eukaryota</taxon>
        <taxon>Metazoa</taxon>
        <taxon>Ecdysozoa</taxon>
        <taxon>Arthropoda</taxon>
        <taxon>Hexapoda</taxon>
        <taxon>Insecta</taxon>
        <taxon>Pterygota</taxon>
        <taxon>Neoptera</taxon>
        <taxon>Endopterygota</taxon>
        <taxon>Lepidoptera</taxon>
        <taxon>Glossata</taxon>
        <taxon>Ditrysia</taxon>
        <taxon>Noctuoidea</taxon>
        <taxon>Erebidae</taxon>
        <taxon>Arctiinae</taxon>
        <taxon>Arctia</taxon>
    </lineage>
</organism>
<name>A0A8S0ZW23_ARCPL</name>
<proteinExistence type="inferred from homology"/>
<comment type="caution">
    <text evidence="12">The sequence shown here is derived from an EMBL/GenBank/DDBJ whole genome shotgun (WGS) entry which is preliminary data.</text>
</comment>
<dbReference type="GO" id="GO:0005743">
    <property type="term" value="C:mitochondrial inner membrane"/>
    <property type="evidence" value="ECO:0007669"/>
    <property type="project" value="UniProtKB-SubCell"/>
</dbReference>
<dbReference type="AlphaFoldDB" id="A0A8S0ZW23"/>
<evidence type="ECO:0000313" key="13">
    <source>
        <dbReference type="Proteomes" id="UP000494106"/>
    </source>
</evidence>
<evidence type="ECO:0000313" key="12">
    <source>
        <dbReference type="EMBL" id="CAB3236870.1"/>
    </source>
</evidence>
<keyword evidence="11" id="KW-0472">Membrane</keyword>
<evidence type="ECO:0000256" key="2">
    <source>
        <dbReference type="ARBA" id="ARBA00004443"/>
    </source>
</evidence>
<evidence type="ECO:0000256" key="3">
    <source>
        <dbReference type="ARBA" id="ARBA00005923"/>
    </source>
</evidence>
<dbReference type="Proteomes" id="UP000494106">
    <property type="component" value="Unassembled WGS sequence"/>
</dbReference>
<dbReference type="GO" id="GO:0045271">
    <property type="term" value="C:respiratory chain complex I"/>
    <property type="evidence" value="ECO:0007669"/>
    <property type="project" value="InterPro"/>
</dbReference>
<keyword evidence="10" id="KW-0496">Mitochondrion</keyword>
<evidence type="ECO:0000256" key="5">
    <source>
        <dbReference type="ARBA" id="ARBA00022448"/>
    </source>
</evidence>
<keyword evidence="8" id="KW-0809">Transit peptide</keyword>
<reference evidence="12 13" key="1">
    <citation type="submission" date="2020-04" db="EMBL/GenBank/DDBJ databases">
        <authorList>
            <person name="Wallbank WR R."/>
            <person name="Pardo Diaz C."/>
            <person name="Kozak K."/>
            <person name="Martin S."/>
            <person name="Jiggins C."/>
            <person name="Moest M."/>
            <person name="Warren A I."/>
            <person name="Byers J.R.P. K."/>
            <person name="Montejo-Kovacevich G."/>
            <person name="Yen C E."/>
        </authorList>
    </citation>
    <scope>NUCLEOTIDE SEQUENCE [LARGE SCALE GENOMIC DNA]</scope>
</reference>
<evidence type="ECO:0000256" key="11">
    <source>
        <dbReference type="ARBA" id="ARBA00023136"/>
    </source>
</evidence>
<keyword evidence="6" id="KW-0679">Respiratory chain</keyword>
<evidence type="ECO:0008006" key="14">
    <source>
        <dbReference type="Google" id="ProtNLM"/>
    </source>
</evidence>
<gene>
    <name evidence="12" type="ORF">APLA_LOCUS6741</name>
</gene>
<evidence type="ECO:0000256" key="1">
    <source>
        <dbReference type="ARBA" id="ARBA00003195"/>
    </source>
</evidence>
<evidence type="ECO:0000256" key="8">
    <source>
        <dbReference type="ARBA" id="ARBA00022946"/>
    </source>
</evidence>
<protein>
    <recommendedName>
        <fullName evidence="14">NADH dehydrogenase [ubiquinone] 1 beta subcomplex subunit 2, mitochondrial</fullName>
    </recommendedName>
</protein>
<comment type="subcellular location">
    <subcellularLocation>
        <location evidence="2">Mitochondrion inner membrane</location>
        <topology evidence="2">Peripheral membrane protein</topology>
        <orientation evidence="2">Matrix side</orientation>
    </subcellularLocation>
</comment>
<keyword evidence="13" id="KW-1185">Reference proteome</keyword>
<evidence type="ECO:0000256" key="6">
    <source>
        <dbReference type="ARBA" id="ARBA00022660"/>
    </source>
</evidence>
<dbReference type="PANTHER" id="PTHR15223:SF1">
    <property type="entry name" value="NADH DEHYDROGENASE [UBIQUINONE] 1 BETA SUBCOMPLEX SUBUNIT 2, MITOCHONDRIAL"/>
    <property type="match status" value="1"/>
</dbReference>
<keyword evidence="7" id="KW-0999">Mitochondrion inner membrane</keyword>
<dbReference type="PANTHER" id="PTHR15223">
    <property type="entry name" value="NADH-UBIQUINONE OXIDOREDUCTASE AGGG SUBUNIT"/>
    <property type="match status" value="1"/>
</dbReference>
<dbReference type="InterPro" id="IPR026627">
    <property type="entry name" value="NDUFB2_animal"/>
</dbReference>